<keyword evidence="3" id="KW-1185">Reference proteome</keyword>
<accession>A0A5B7HRW3</accession>
<gene>
    <name evidence="2" type="ORF">E2C01_066783</name>
</gene>
<dbReference type="AlphaFoldDB" id="A0A5B7HRW3"/>
<name>A0A5B7HRW3_PORTR</name>
<protein>
    <submittedName>
        <fullName evidence="2">Uncharacterized protein</fullName>
    </submittedName>
</protein>
<feature type="coiled-coil region" evidence="1">
    <location>
        <begin position="81"/>
        <end position="108"/>
    </location>
</feature>
<dbReference type="Proteomes" id="UP000324222">
    <property type="component" value="Unassembled WGS sequence"/>
</dbReference>
<evidence type="ECO:0000256" key="1">
    <source>
        <dbReference type="SAM" id="Coils"/>
    </source>
</evidence>
<proteinExistence type="predicted"/>
<evidence type="ECO:0000313" key="3">
    <source>
        <dbReference type="Proteomes" id="UP000324222"/>
    </source>
</evidence>
<sequence length="232" mass="26766">MKTPRCLKSNRQKTRVEAKKAKACRTSICKCPDCVLPFRKLLRAWELMLVKPPTTMDMYADILAMEYTVMREEANVLLKEKQSYASDLVALKAEMDHIERELDRTEALWAGTVMESEEDKSLQMEGTGEGYFGYSNEELWTEMLDNVSEGENKTLEEHFDLDEAEEQLNMKKCEGKHRTLSNTGLKEENKRIETPNVYEDNGRKRDAERLLAQDLKKMSAIETSNVDVLIGR</sequence>
<reference evidence="2 3" key="1">
    <citation type="submission" date="2019-05" db="EMBL/GenBank/DDBJ databases">
        <title>Another draft genome of Portunus trituberculatus and its Hox gene families provides insights of decapod evolution.</title>
        <authorList>
            <person name="Jeong J.-H."/>
            <person name="Song I."/>
            <person name="Kim S."/>
            <person name="Choi T."/>
            <person name="Kim D."/>
            <person name="Ryu S."/>
            <person name="Kim W."/>
        </authorList>
    </citation>
    <scope>NUCLEOTIDE SEQUENCE [LARGE SCALE GENOMIC DNA]</scope>
    <source>
        <tissue evidence="2">Muscle</tissue>
    </source>
</reference>
<organism evidence="2 3">
    <name type="scientific">Portunus trituberculatus</name>
    <name type="common">Swimming crab</name>
    <name type="synonym">Neptunus trituberculatus</name>
    <dbReference type="NCBI Taxonomy" id="210409"/>
    <lineage>
        <taxon>Eukaryota</taxon>
        <taxon>Metazoa</taxon>
        <taxon>Ecdysozoa</taxon>
        <taxon>Arthropoda</taxon>
        <taxon>Crustacea</taxon>
        <taxon>Multicrustacea</taxon>
        <taxon>Malacostraca</taxon>
        <taxon>Eumalacostraca</taxon>
        <taxon>Eucarida</taxon>
        <taxon>Decapoda</taxon>
        <taxon>Pleocyemata</taxon>
        <taxon>Brachyura</taxon>
        <taxon>Eubrachyura</taxon>
        <taxon>Portunoidea</taxon>
        <taxon>Portunidae</taxon>
        <taxon>Portuninae</taxon>
        <taxon>Portunus</taxon>
    </lineage>
</organism>
<dbReference type="EMBL" id="VSRR010034794">
    <property type="protein sequence ID" value="MPC72475.1"/>
    <property type="molecule type" value="Genomic_DNA"/>
</dbReference>
<comment type="caution">
    <text evidence="2">The sequence shown here is derived from an EMBL/GenBank/DDBJ whole genome shotgun (WGS) entry which is preliminary data.</text>
</comment>
<keyword evidence="1" id="KW-0175">Coiled coil</keyword>
<evidence type="ECO:0000313" key="2">
    <source>
        <dbReference type="EMBL" id="MPC72475.1"/>
    </source>
</evidence>